<feature type="coiled-coil region" evidence="1">
    <location>
        <begin position="15"/>
        <end position="123"/>
    </location>
</feature>
<sequence length="366" mass="41979">MAQPMMDYAAFFSGAKQAVGELEQLRAEEKRLEGQEKQLEASLKSRQKLVMDTISQTVKTRKTEITESYDAELSKLQEQLKKVRAKREKAKNQGVKERIAEDTRSLSKENEDLKEQMKQLFRASHVPGFCRGSLYYSLYFTRTLKEMGLLFLVMVLCFLVIPCGVYFLIPGHQTWYLILIYIAVVLVFGGLYVAVGNRTKMRYLETLQKGREIRSKIQANRKQMKRIARAIRRDKDEAVYNLQKFDDEIAQLQQDVDQVSRKKAEALNTFENVTKTIISDEISGNFKAELDDMEAELLKTDEGLRSVRASLKEKALLVTDEYGSYVGKEFLTTDRLDALEELIRSGEAANITEAIAKYKSKVTQTD</sequence>
<name>A0A9D1D5W6_9FIRM</name>
<organism evidence="3 4">
    <name type="scientific">Candidatus Copromonas faecavium</name>
    <name type="common">nom. illeg.</name>
    <dbReference type="NCBI Taxonomy" id="2840740"/>
    <lineage>
        <taxon>Bacteria</taxon>
        <taxon>Bacillati</taxon>
        <taxon>Bacillota</taxon>
        <taxon>Clostridia</taxon>
        <taxon>Lachnospirales</taxon>
        <taxon>Lachnospiraceae</taxon>
        <taxon>Candidatus Copromonas (nom. illeg.)</taxon>
    </lineage>
</organism>
<evidence type="ECO:0008006" key="5">
    <source>
        <dbReference type="Google" id="ProtNLM"/>
    </source>
</evidence>
<keyword evidence="1" id="KW-0175">Coiled coil</keyword>
<proteinExistence type="predicted"/>
<feature type="transmembrane region" description="Helical" evidence="2">
    <location>
        <begin position="149"/>
        <end position="169"/>
    </location>
</feature>
<keyword evidence="2" id="KW-0812">Transmembrane</keyword>
<evidence type="ECO:0000256" key="1">
    <source>
        <dbReference type="SAM" id="Coils"/>
    </source>
</evidence>
<accession>A0A9D1D5W6</accession>
<protein>
    <recommendedName>
        <fullName evidence="5">ATPase involved in DNA repair</fullName>
    </recommendedName>
</protein>
<keyword evidence="2" id="KW-0472">Membrane</keyword>
<comment type="caution">
    <text evidence="3">The sequence shown here is derived from an EMBL/GenBank/DDBJ whole genome shotgun (WGS) entry which is preliminary data.</text>
</comment>
<gene>
    <name evidence="3" type="ORF">IAB28_10115</name>
</gene>
<reference evidence="3" key="1">
    <citation type="submission" date="2020-10" db="EMBL/GenBank/DDBJ databases">
        <authorList>
            <person name="Gilroy R."/>
        </authorList>
    </citation>
    <scope>NUCLEOTIDE SEQUENCE</scope>
    <source>
        <strain evidence="3">CHK180-2868</strain>
    </source>
</reference>
<dbReference type="EMBL" id="DVGC01000058">
    <property type="protein sequence ID" value="HIR06300.1"/>
    <property type="molecule type" value="Genomic_DNA"/>
</dbReference>
<dbReference type="Proteomes" id="UP000824250">
    <property type="component" value="Unassembled WGS sequence"/>
</dbReference>
<evidence type="ECO:0000256" key="2">
    <source>
        <dbReference type="SAM" id="Phobius"/>
    </source>
</evidence>
<feature type="coiled-coil region" evidence="1">
    <location>
        <begin position="235"/>
        <end position="269"/>
    </location>
</feature>
<evidence type="ECO:0000313" key="4">
    <source>
        <dbReference type="Proteomes" id="UP000824250"/>
    </source>
</evidence>
<dbReference type="AlphaFoldDB" id="A0A9D1D5W6"/>
<reference evidence="3" key="2">
    <citation type="journal article" date="2021" name="PeerJ">
        <title>Extensive microbial diversity within the chicken gut microbiome revealed by metagenomics and culture.</title>
        <authorList>
            <person name="Gilroy R."/>
            <person name="Ravi A."/>
            <person name="Getino M."/>
            <person name="Pursley I."/>
            <person name="Horton D.L."/>
            <person name="Alikhan N.F."/>
            <person name="Baker D."/>
            <person name="Gharbi K."/>
            <person name="Hall N."/>
            <person name="Watson M."/>
            <person name="Adriaenssens E.M."/>
            <person name="Foster-Nyarko E."/>
            <person name="Jarju S."/>
            <person name="Secka A."/>
            <person name="Antonio M."/>
            <person name="Oren A."/>
            <person name="Chaudhuri R.R."/>
            <person name="La Ragione R."/>
            <person name="Hildebrand F."/>
            <person name="Pallen M.J."/>
        </authorList>
    </citation>
    <scope>NUCLEOTIDE SEQUENCE</scope>
    <source>
        <strain evidence="3">CHK180-2868</strain>
    </source>
</reference>
<keyword evidence="2" id="KW-1133">Transmembrane helix</keyword>
<evidence type="ECO:0000313" key="3">
    <source>
        <dbReference type="EMBL" id="HIR06300.1"/>
    </source>
</evidence>
<feature type="transmembrane region" description="Helical" evidence="2">
    <location>
        <begin position="175"/>
        <end position="195"/>
    </location>
</feature>